<evidence type="ECO:0000313" key="10">
    <source>
        <dbReference type="EMBL" id="VDN30962.1"/>
    </source>
</evidence>
<feature type="transmembrane region" description="Helical" evidence="9">
    <location>
        <begin position="58"/>
        <end position="78"/>
    </location>
</feature>
<dbReference type="Pfam" id="PF01040">
    <property type="entry name" value="UbiA"/>
    <property type="match status" value="1"/>
</dbReference>
<keyword evidence="6 9" id="KW-0812">Transmembrane</keyword>
<dbReference type="InterPro" id="IPR030470">
    <property type="entry name" value="UbiA_prenylTrfase_CS"/>
</dbReference>
<dbReference type="PANTHER" id="PTHR11048:SF28">
    <property type="entry name" value="4-HYDROXYBENZOATE POLYPRENYLTRANSFERASE, MITOCHONDRIAL"/>
    <property type="match status" value="1"/>
</dbReference>
<keyword evidence="5" id="KW-0808">Transferase</keyword>
<comment type="cofactor">
    <cofactor evidence="1">
        <name>Mg(2+)</name>
        <dbReference type="ChEBI" id="CHEBI:18420"/>
    </cofactor>
</comment>
<dbReference type="InterPro" id="IPR044878">
    <property type="entry name" value="UbiA_sf"/>
</dbReference>
<keyword evidence="11" id="KW-1185">Reference proteome</keyword>
<dbReference type="EMBL" id="UYRT01086124">
    <property type="protein sequence ID" value="VDN30962.1"/>
    <property type="molecule type" value="Genomic_DNA"/>
</dbReference>
<proteinExistence type="inferred from homology"/>
<feature type="transmembrane region" description="Helical" evidence="9">
    <location>
        <begin position="151"/>
        <end position="170"/>
    </location>
</feature>
<reference evidence="10 11" key="2">
    <citation type="submission" date="2018-11" db="EMBL/GenBank/DDBJ databases">
        <authorList>
            <consortium name="Pathogen Informatics"/>
        </authorList>
    </citation>
    <scope>NUCLEOTIDE SEQUENCE [LARGE SCALE GENOMIC DNA]</scope>
</reference>
<reference evidence="12" key="1">
    <citation type="submission" date="2016-06" db="UniProtKB">
        <authorList>
            <consortium name="WormBaseParasite"/>
        </authorList>
    </citation>
    <scope>IDENTIFICATION</scope>
</reference>
<sequence>MNKFCIQRVLHFRKRTLLVPVLPKRQKGAFSGAALVQATPKSIQPYLRLMRVDKPTGVWLLYWPCTWSISLATPAGLLPDPKMLALFGAGAFLMRSAGCIVNDIFDKDFDKMVERTRSRPLASGELTDRDAVMLLSVLLSASLGILLQFNWLSVAIGASSLSLVFAYPFAKRYTYWPQFVLGNS</sequence>
<comment type="pathway">
    <text evidence="3">Secondary metabolite biosynthesis.</text>
</comment>
<organism evidence="12">
    <name type="scientific">Gongylonema pulchrum</name>
    <dbReference type="NCBI Taxonomy" id="637853"/>
    <lineage>
        <taxon>Eukaryota</taxon>
        <taxon>Metazoa</taxon>
        <taxon>Ecdysozoa</taxon>
        <taxon>Nematoda</taxon>
        <taxon>Chromadorea</taxon>
        <taxon>Rhabditida</taxon>
        <taxon>Spirurina</taxon>
        <taxon>Spiruromorpha</taxon>
        <taxon>Spiruroidea</taxon>
        <taxon>Gongylonematidae</taxon>
        <taxon>Gongylonema</taxon>
    </lineage>
</organism>
<name>A0A183EAR1_9BILA</name>
<evidence type="ECO:0000256" key="8">
    <source>
        <dbReference type="ARBA" id="ARBA00023136"/>
    </source>
</evidence>
<evidence type="ECO:0000313" key="12">
    <source>
        <dbReference type="WBParaSite" id="GPUH_0001807701-mRNA-1"/>
    </source>
</evidence>
<comment type="subcellular location">
    <subcellularLocation>
        <location evidence="2">Membrane</location>
        <topology evidence="2">Multi-pass membrane protein</topology>
    </subcellularLocation>
</comment>
<evidence type="ECO:0000256" key="6">
    <source>
        <dbReference type="ARBA" id="ARBA00022692"/>
    </source>
</evidence>
<dbReference type="Gene3D" id="1.10.357.140">
    <property type="entry name" value="UbiA prenyltransferase"/>
    <property type="match status" value="1"/>
</dbReference>
<dbReference type="AlphaFoldDB" id="A0A183EAR1"/>
<evidence type="ECO:0000256" key="9">
    <source>
        <dbReference type="SAM" id="Phobius"/>
    </source>
</evidence>
<dbReference type="Proteomes" id="UP000271098">
    <property type="component" value="Unassembled WGS sequence"/>
</dbReference>
<protein>
    <submittedName>
        <fullName evidence="12">4-hydroxybenzoate polyprenyltransferase, mitochondrial</fullName>
    </submittedName>
</protein>
<dbReference type="WBParaSite" id="GPUH_0001807701-mRNA-1">
    <property type="protein sequence ID" value="GPUH_0001807701-mRNA-1"/>
    <property type="gene ID" value="GPUH_0001807701"/>
</dbReference>
<dbReference type="OrthoDB" id="18170at2759"/>
<gene>
    <name evidence="10" type="ORF">GPUH_LOCUS18052</name>
</gene>
<keyword evidence="7 9" id="KW-1133">Transmembrane helix</keyword>
<evidence type="ECO:0000256" key="1">
    <source>
        <dbReference type="ARBA" id="ARBA00001946"/>
    </source>
</evidence>
<dbReference type="FunFam" id="1.10.357.140:FF:000008">
    <property type="entry name" value="4-hydroxybenzoate octaprenyltransferase"/>
    <property type="match status" value="1"/>
</dbReference>
<accession>A0A183EAR1</accession>
<dbReference type="PANTHER" id="PTHR11048">
    <property type="entry name" value="PRENYLTRANSFERASES"/>
    <property type="match status" value="1"/>
</dbReference>
<dbReference type="PROSITE" id="PS00943">
    <property type="entry name" value="UBIA"/>
    <property type="match status" value="1"/>
</dbReference>
<evidence type="ECO:0000256" key="4">
    <source>
        <dbReference type="ARBA" id="ARBA00005985"/>
    </source>
</evidence>
<dbReference type="GO" id="GO:0005743">
    <property type="term" value="C:mitochondrial inner membrane"/>
    <property type="evidence" value="ECO:0007669"/>
    <property type="project" value="TreeGrafter"/>
</dbReference>
<dbReference type="GO" id="GO:0006744">
    <property type="term" value="P:ubiquinone biosynthetic process"/>
    <property type="evidence" value="ECO:0007669"/>
    <property type="project" value="TreeGrafter"/>
</dbReference>
<evidence type="ECO:0000313" key="11">
    <source>
        <dbReference type="Proteomes" id="UP000271098"/>
    </source>
</evidence>
<dbReference type="GO" id="GO:0016765">
    <property type="term" value="F:transferase activity, transferring alkyl or aryl (other than methyl) groups"/>
    <property type="evidence" value="ECO:0007669"/>
    <property type="project" value="InterPro"/>
</dbReference>
<dbReference type="InterPro" id="IPR039653">
    <property type="entry name" value="Prenyltransferase"/>
</dbReference>
<dbReference type="InterPro" id="IPR000537">
    <property type="entry name" value="UbiA_prenyltransferase"/>
</dbReference>
<evidence type="ECO:0000256" key="5">
    <source>
        <dbReference type="ARBA" id="ARBA00022679"/>
    </source>
</evidence>
<evidence type="ECO:0000256" key="2">
    <source>
        <dbReference type="ARBA" id="ARBA00004141"/>
    </source>
</evidence>
<dbReference type="CDD" id="cd13959">
    <property type="entry name" value="PT_UbiA_COQ2"/>
    <property type="match status" value="1"/>
</dbReference>
<comment type="similarity">
    <text evidence="4">Belongs to the UbiA prenyltransferase family.</text>
</comment>
<evidence type="ECO:0000256" key="3">
    <source>
        <dbReference type="ARBA" id="ARBA00005179"/>
    </source>
</evidence>
<evidence type="ECO:0000256" key="7">
    <source>
        <dbReference type="ARBA" id="ARBA00022989"/>
    </source>
</evidence>
<keyword evidence="8 9" id="KW-0472">Membrane</keyword>